<name>A0A285X6L9_9FLAO</name>
<keyword evidence="1" id="KW-0472">Membrane</keyword>
<reference evidence="3" key="1">
    <citation type="submission" date="2017-09" db="EMBL/GenBank/DDBJ databases">
        <authorList>
            <person name="Varghese N."/>
            <person name="Submissions S."/>
        </authorList>
    </citation>
    <scope>NUCLEOTIDE SEQUENCE [LARGE SCALE GENOMIC DNA]</scope>
    <source>
        <strain evidence="3">CGMCC 1.12641</strain>
    </source>
</reference>
<dbReference type="EMBL" id="OCMF01000003">
    <property type="protein sequence ID" value="SOC80991.1"/>
    <property type="molecule type" value="Genomic_DNA"/>
</dbReference>
<gene>
    <name evidence="2" type="ORF">SAMN06296241_2561</name>
</gene>
<feature type="transmembrane region" description="Helical" evidence="1">
    <location>
        <begin position="50"/>
        <end position="71"/>
    </location>
</feature>
<dbReference type="OrthoDB" id="770034at2"/>
<feature type="transmembrane region" description="Helical" evidence="1">
    <location>
        <begin position="83"/>
        <end position="105"/>
    </location>
</feature>
<evidence type="ECO:0000313" key="3">
    <source>
        <dbReference type="Proteomes" id="UP000219193"/>
    </source>
</evidence>
<keyword evidence="3" id="KW-1185">Reference proteome</keyword>
<dbReference type="Proteomes" id="UP000219193">
    <property type="component" value="Unassembled WGS sequence"/>
</dbReference>
<dbReference type="RefSeq" id="WP_097056753.1">
    <property type="nucleotide sequence ID" value="NZ_OCMF01000003.1"/>
</dbReference>
<evidence type="ECO:0000313" key="2">
    <source>
        <dbReference type="EMBL" id="SOC80991.1"/>
    </source>
</evidence>
<feature type="transmembrane region" description="Helical" evidence="1">
    <location>
        <begin position="21"/>
        <end position="38"/>
    </location>
</feature>
<dbReference type="AlphaFoldDB" id="A0A285X6L9"/>
<sequence>MDHKNEFTSQVGFDATLAKRMLIGAGIALVFIAIFLFGATPKPEWSPYWILRPFIIVPLAGAFGGAFYHFMGIPRSRGGLVKALSILFSFIGYVVIVWLGTVLGFDGTFFD</sequence>
<keyword evidence="1" id="KW-0812">Transmembrane</keyword>
<protein>
    <recommendedName>
        <fullName evidence="4">Potassium transporter KefB</fullName>
    </recommendedName>
</protein>
<proteinExistence type="predicted"/>
<evidence type="ECO:0008006" key="4">
    <source>
        <dbReference type="Google" id="ProtNLM"/>
    </source>
</evidence>
<organism evidence="2 3">
    <name type="scientific">Salinimicrobium sediminis</name>
    <dbReference type="NCBI Taxonomy" id="1343891"/>
    <lineage>
        <taxon>Bacteria</taxon>
        <taxon>Pseudomonadati</taxon>
        <taxon>Bacteroidota</taxon>
        <taxon>Flavobacteriia</taxon>
        <taxon>Flavobacteriales</taxon>
        <taxon>Flavobacteriaceae</taxon>
        <taxon>Salinimicrobium</taxon>
    </lineage>
</organism>
<accession>A0A285X6L9</accession>
<keyword evidence="1" id="KW-1133">Transmembrane helix</keyword>
<evidence type="ECO:0000256" key="1">
    <source>
        <dbReference type="SAM" id="Phobius"/>
    </source>
</evidence>